<evidence type="ECO:0000313" key="1">
    <source>
        <dbReference type="EMBL" id="KAK7832242.1"/>
    </source>
</evidence>
<evidence type="ECO:0000313" key="2">
    <source>
        <dbReference type="Proteomes" id="UP000237347"/>
    </source>
</evidence>
<dbReference type="PANTHER" id="PTHR34287:SF4">
    <property type="entry name" value="OS04G0504200 PROTEIN"/>
    <property type="match status" value="1"/>
</dbReference>
<dbReference type="PANTHER" id="PTHR34287">
    <property type="entry name" value="OS06G0551500 PROTEIN-RELATED"/>
    <property type="match status" value="1"/>
</dbReference>
<reference evidence="1 2" key="1">
    <citation type="journal article" date="2018" name="Sci. Data">
        <title>The draft genome sequence of cork oak.</title>
        <authorList>
            <person name="Ramos A.M."/>
            <person name="Usie A."/>
            <person name="Barbosa P."/>
            <person name="Barros P.M."/>
            <person name="Capote T."/>
            <person name="Chaves I."/>
            <person name="Simoes F."/>
            <person name="Abreu I."/>
            <person name="Carrasquinho I."/>
            <person name="Faro C."/>
            <person name="Guimaraes J.B."/>
            <person name="Mendonca D."/>
            <person name="Nobrega F."/>
            <person name="Rodrigues L."/>
            <person name="Saibo N.J.M."/>
            <person name="Varela M.C."/>
            <person name="Egas C."/>
            <person name="Matos J."/>
            <person name="Miguel C.M."/>
            <person name="Oliveira M.M."/>
            <person name="Ricardo C.P."/>
            <person name="Goncalves S."/>
        </authorList>
    </citation>
    <scope>NUCLEOTIDE SEQUENCE [LARGE SCALE GENOMIC DNA]</scope>
    <source>
        <strain evidence="2">cv. HL8</strain>
    </source>
</reference>
<keyword evidence="2" id="KW-1185">Reference proteome</keyword>
<dbReference type="AlphaFoldDB" id="A0AAW0K071"/>
<dbReference type="EMBL" id="PKMF04000429">
    <property type="protein sequence ID" value="KAK7832242.1"/>
    <property type="molecule type" value="Genomic_DNA"/>
</dbReference>
<sequence length="201" mass="22687">MGITKVVYYMDPLMSKELLPDKSSAFDFNYSQSQSSIWSPLVPRLHSAIDLDFEYCVLHGSIDLLPDKSSAFDFNYSQSQSSIWSPLVPRLHSAIDLDFEYFGFVTPKRKSLGSKSKIKKVTSNIKKKLKVAANLVKSKAKHNNNNNIKTKASDFSPSPLKPTTKACWTKALKAGSKNFKKTRKDPIAHVKLYTYLMSENI</sequence>
<gene>
    <name evidence="1" type="ORF">CFP56_026694</name>
</gene>
<comment type="caution">
    <text evidence="1">The sequence shown here is derived from an EMBL/GenBank/DDBJ whole genome shotgun (WGS) entry which is preliminary data.</text>
</comment>
<proteinExistence type="predicted"/>
<organism evidence="1 2">
    <name type="scientific">Quercus suber</name>
    <name type="common">Cork oak</name>
    <dbReference type="NCBI Taxonomy" id="58331"/>
    <lineage>
        <taxon>Eukaryota</taxon>
        <taxon>Viridiplantae</taxon>
        <taxon>Streptophyta</taxon>
        <taxon>Embryophyta</taxon>
        <taxon>Tracheophyta</taxon>
        <taxon>Spermatophyta</taxon>
        <taxon>Magnoliopsida</taxon>
        <taxon>eudicotyledons</taxon>
        <taxon>Gunneridae</taxon>
        <taxon>Pentapetalae</taxon>
        <taxon>rosids</taxon>
        <taxon>fabids</taxon>
        <taxon>Fagales</taxon>
        <taxon>Fagaceae</taxon>
        <taxon>Quercus</taxon>
    </lineage>
</organism>
<protein>
    <submittedName>
        <fullName evidence="1">Uncharacterized protein</fullName>
    </submittedName>
</protein>
<name>A0AAW0K071_QUESU</name>
<dbReference type="Proteomes" id="UP000237347">
    <property type="component" value="Unassembled WGS sequence"/>
</dbReference>
<accession>A0AAW0K071</accession>